<gene>
    <name evidence="1" type="ORF">AAG570_010315</name>
</gene>
<reference evidence="1 2" key="1">
    <citation type="submission" date="2024-07" db="EMBL/GenBank/DDBJ databases">
        <title>Chromosome-level genome assembly of the water stick insect Ranatra chinensis (Heteroptera: Nepidae).</title>
        <authorList>
            <person name="Liu X."/>
        </authorList>
    </citation>
    <scope>NUCLEOTIDE SEQUENCE [LARGE SCALE GENOMIC DNA]</scope>
    <source>
        <strain evidence="1">Cailab_2021Rc</strain>
        <tissue evidence="1">Muscle</tissue>
    </source>
</reference>
<keyword evidence="2" id="KW-1185">Reference proteome</keyword>
<dbReference type="Proteomes" id="UP001558652">
    <property type="component" value="Unassembled WGS sequence"/>
</dbReference>
<proteinExistence type="predicted"/>
<organism evidence="1 2">
    <name type="scientific">Ranatra chinensis</name>
    <dbReference type="NCBI Taxonomy" id="642074"/>
    <lineage>
        <taxon>Eukaryota</taxon>
        <taxon>Metazoa</taxon>
        <taxon>Ecdysozoa</taxon>
        <taxon>Arthropoda</taxon>
        <taxon>Hexapoda</taxon>
        <taxon>Insecta</taxon>
        <taxon>Pterygota</taxon>
        <taxon>Neoptera</taxon>
        <taxon>Paraneoptera</taxon>
        <taxon>Hemiptera</taxon>
        <taxon>Heteroptera</taxon>
        <taxon>Panheteroptera</taxon>
        <taxon>Nepomorpha</taxon>
        <taxon>Nepidae</taxon>
        <taxon>Ranatrinae</taxon>
        <taxon>Ranatra</taxon>
    </lineage>
</organism>
<accession>A0ABD0ZAJ2</accession>
<protein>
    <submittedName>
        <fullName evidence="1">Uncharacterized protein</fullName>
    </submittedName>
</protein>
<dbReference type="AlphaFoldDB" id="A0ABD0ZAJ2"/>
<evidence type="ECO:0000313" key="1">
    <source>
        <dbReference type="EMBL" id="KAL1132359.1"/>
    </source>
</evidence>
<sequence>MKTRLVSSSAASQASSKVITKRKGDGAYVNSRYREKCRRYPYCGGENFSWRGWQWCGPERHGAVVGQWVWNQFVGRWLRCVFTHSPVYFRFSCSSSTVGLKTRHASCDRHLNGILNIGETLLNSGLNPPLLWISVACTPKCRITFEKLREFSKRRS</sequence>
<evidence type="ECO:0000313" key="2">
    <source>
        <dbReference type="Proteomes" id="UP001558652"/>
    </source>
</evidence>
<dbReference type="EMBL" id="JBFDAA010000005">
    <property type="protein sequence ID" value="KAL1132359.1"/>
    <property type="molecule type" value="Genomic_DNA"/>
</dbReference>
<name>A0ABD0ZAJ2_9HEMI</name>
<comment type="caution">
    <text evidence="1">The sequence shown here is derived from an EMBL/GenBank/DDBJ whole genome shotgun (WGS) entry which is preliminary data.</text>
</comment>